<reference evidence="2 3" key="1">
    <citation type="submission" date="2020-10" db="EMBL/GenBank/DDBJ databases">
        <title>Complete genome sequence of Paludibaculum fermentans P105T, a facultatively anaerobic acidobacterium capable of dissimilatory Fe(III) reduction.</title>
        <authorList>
            <person name="Dedysh S.N."/>
            <person name="Beletsky A.V."/>
            <person name="Kulichevskaya I.S."/>
            <person name="Mardanov A.V."/>
            <person name="Ravin N.V."/>
        </authorList>
    </citation>
    <scope>NUCLEOTIDE SEQUENCE [LARGE SCALE GENOMIC DNA]</scope>
    <source>
        <strain evidence="2 3">P105</strain>
    </source>
</reference>
<dbReference type="GO" id="GO:0052689">
    <property type="term" value="F:carboxylic ester hydrolase activity"/>
    <property type="evidence" value="ECO:0007669"/>
    <property type="project" value="UniProtKB-ARBA"/>
</dbReference>
<dbReference type="SUPFAM" id="SSF53474">
    <property type="entry name" value="alpha/beta-Hydrolases"/>
    <property type="match status" value="1"/>
</dbReference>
<dbReference type="EMBL" id="CP063849">
    <property type="protein sequence ID" value="QOY91327.1"/>
    <property type="molecule type" value="Genomic_DNA"/>
</dbReference>
<dbReference type="Gene3D" id="3.40.50.1820">
    <property type="entry name" value="alpha/beta hydrolase"/>
    <property type="match status" value="1"/>
</dbReference>
<dbReference type="InterPro" id="IPR029058">
    <property type="entry name" value="AB_hydrolase_fold"/>
</dbReference>
<dbReference type="PANTHER" id="PTHR22946:SF9">
    <property type="entry name" value="POLYKETIDE TRANSFERASE AF380"/>
    <property type="match status" value="1"/>
</dbReference>
<evidence type="ECO:0000313" key="2">
    <source>
        <dbReference type="EMBL" id="QOY91327.1"/>
    </source>
</evidence>
<gene>
    <name evidence="2" type="ORF">IRI77_15670</name>
</gene>
<evidence type="ECO:0008006" key="4">
    <source>
        <dbReference type="Google" id="ProtNLM"/>
    </source>
</evidence>
<proteinExistence type="predicted"/>
<dbReference type="RefSeq" id="WP_194452981.1">
    <property type="nucleotide sequence ID" value="NZ_CP063849.1"/>
</dbReference>
<organism evidence="2 3">
    <name type="scientific">Paludibaculum fermentans</name>
    <dbReference type="NCBI Taxonomy" id="1473598"/>
    <lineage>
        <taxon>Bacteria</taxon>
        <taxon>Pseudomonadati</taxon>
        <taxon>Acidobacteriota</taxon>
        <taxon>Terriglobia</taxon>
        <taxon>Bryobacterales</taxon>
        <taxon>Bryobacteraceae</taxon>
        <taxon>Paludibaculum</taxon>
    </lineage>
</organism>
<evidence type="ECO:0000256" key="1">
    <source>
        <dbReference type="ARBA" id="ARBA00022801"/>
    </source>
</evidence>
<dbReference type="KEGG" id="pfer:IRI77_15670"/>
<accession>A0A7S7SMI7</accession>
<dbReference type="AlphaFoldDB" id="A0A7S7SMI7"/>
<dbReference type="PANTHER" id="PTHR22946">
    <property type="entry name" value="DIENELACTONE HYDROLASE DOMAIN-CONTAINING PROTEIN-RELATED"/>
    <property type="match status" value="1"/>
</dbReference>
<protein>
    <recommendedName>
        <fullName evidence="4">Peptidase S9 prolyl oligopeptidase catalytic domain-containing protein</fullName>
    </recommendedName>
</protein>
<sequence>MTPDRPGRFPVILFGHWMMAGSPLRNHTEFLEEAIVYARAGAVCLLLDTPLVREGVTEDPDFTHGQEPKAALQMAREWRRALDILLLRKDVDAQRVAYVGHSFSAGVGAKLAGVEKRIQSFVLMANTYSMLEFVFDEGNAELKAWRAKVGDAAIHAYLRQFPWDDSLPFVRHAAPAAVFLQNGLSDTDLPEATVRKSFEYFNGPKRLDFYDAGHALNSAARLDRAKWLQQRLGLKTLDLQGLQSIAQLK</sequence>
<evidence type="ECO:0000313" key="3">
    <source>
        <dbReference type="Proteomes" id="UP000593892"/>
    </source>
</evidence>
<name>A0A7S7SMI7_PALFE</name>
<keyword evidence="1" id="KW-0378">Hydrolase</keyword>
<keyword evidence="3" id="KW-1185">Reference proteome</keyword>
<dbReference type="InterPro" id="IPR050261">
    <property type="entry name" value="FrsA_esterase"/>
</dbReference>
<dbReference type="Proteomes" id="UP000593892">
    <property type="component" value="Chromosome"/>
</dbReference>